<accession>A0A0C1R3S8</accession>
<dbReference type="RefSeq" id="WP_039636955.1">
    <property type="nucleotide sequence ID" value="NZ_AYSO01000020.1"/>
</dbReference>
<dbReference type="OrthoDB" id="4336274at2"/>
<dbReference type="CDD" id="cd21809">
    <property type="entry name" value="ABC-2_lan_permease-like"/>
    <property type="match status" value="1"/>
</dbReference>
<feature type="transmembrane region" description="Helical" evidence="1">
    <location>
        <begin position="59"/>
        <end position="78"/>
    </location>
</feature>
<keyword evidence="1" id="KW-0472">Membrane</keyword>
<evidence type="ECO:0000313" key="3">
    <source>
        <dbReference type="Proteomes" id="UP000031366"/>
    </source>
</evidence>
<feature type="transmembrane region" description="Helical" evidence="1">
    <location>
        <begin position="98"/>
        <end position="126"/>
    </location>
</feature>
<keyword evidence="1" id="KW-0812">Transmembrane</keyword>
<name>A0A0C1R3S8_9CLOT</name>
<keyword evidence="3" id="KW-1185">Reference proteome</keyword>
<comment type="caution">
    <text evidence="2">The sequence shown here is derived from an EMBL/GenBank/DDBJ whole genome shotgun (WGS) entry which is preliminary data.</text>
</comment>
<feature type="transmembrane region" description="Helical" evidence="1">
    <location>
        <begin position="171"/>
        <end position="188"/>
    </location>
</feature>
<evidence type="ECO:0000313" key="2">
    <source>
        <dbReference type="EMBL" id="KIE45121.1"/>
    </source>
</evidence>
<dbReference type="AlphaFoldDB" id="A0A0C1R3S8"/>
<evidence type="ECO:0000256" key="1">
    <source>
        <dbReference type="SAM" id="Phobius"/>
    </source>
</evidence>
<keyword evidence="1" id="KW-1133">Transmembrane helix</keyword>
<feature type="transmembrane region" description="Helical" evidence="1">
    <location>
        <begin position="217"/>
        <end position="238"/>
    </location>
</feature>
<feature type="transmembrane region" description="Helical" evidence="1">
    <location>
        <begin position="17"/>
        <end position="38"/>
    </location>
</feature>
<dbReference type="EMBL" id="AYSO01000020">
    <property type="protein sequence ID" value="KIE45121.1"/>
    <property type="molecule type" value="Genomic_DNA"/>
</dbReference>
<dbReference type="Pfam" id="PF12730">
    <property type="entry name" value="ABC2_membrane_4"/>
    <property type="match status" value="1"/>
</dbReference>
<protein>
    <submittedName>
        <fullName evidence="2">ABC-2 transporter family protein</fullName>
    </submittedName>
</protein>
<dbReference type="STRING" id="29341.RSJ17_07010"/>
<sequence>MANLLYTELLKLKRSNMFWVSIVGAIVAPFMCFIAYIMQKAKRPDIPIEFNVVFSDTNLYIVFLIGVLLYGLITAYLFNREYVENTLKNLLTVPVSRISLIVSKLVLLLIWIMVLTIISWVMTLIFGLIGQFEGLNTTILITSFKEYIIGGSLLFLLSTPIIFVTLLFKDYVPTIAVTIAITMVNVLISNSEYSALYPWSAILAIATNIFRPEYPPIYSYISIFITSIIGFIATVIYFKKVDIH</sequence>
<organism evidence="2 3">
    <name type="scientific">Clostridium argentinense CDC 2741</name>
    <dbReference type="NCBI Taxonomy" id="1418104"/>
    <lineage>
        <taxon>Bacteria</taxon>
        <taxon>Bacillati</taxon>
        <taxon>Bacillota</taxon>
        <taxon>Clostridia</taxon>
        <taxon>Eubacteriales</taxon>
        <taxon>Clostridiaceae</taxon>
        <taxon>Clostridium</taxon>
    </lineage>
</organism>
<proteinExistence type="predicted"/>
<feature type="transmembrane region" description="Helical" evidence="1">
    <location>
        <begin position="147"/>
        <end position="165"/>
    </location>
</feature>
<dbReference type="PANTHER" id="PTHR37305:SF1">
    <property type="entry name" value="MEMBRANE PROTEIN"/>
    <property type="match status" value="1"/>
</dbReference>
<dbReference type="PANTHER" id="PTHR37305">
    <property type="entry name" value="INTEGRAL MEMBRANE PROTEIN-RELATED"/>
    <property type="match status" value="1"/>
</dbReference>
<reference evidence="2 3" key="1">
    <citation type="journal article" date="2015" name="Infect. Genet. Evol.">
        <title>Genomic sequences of six botulinum neurotoxin-producing strains representing three clostridial species illustrate the mobility and diversity of botulinum neurotoxin genes.</title>
        <authorList>
            <person name="Smith T.J."/>
            <person name="Hill K.K."/>
            <person name="Xie G."/>
            <person name="Foley B.T."/>
            <person name="Williamson C.H."/>
            <person name="Foster J.T."/>
            <person name="Johnson S.L."/>
            <person name="Chertkov O."/>
            <person name="Teshima H."/>
            <person name="Gibbons H.S."/>
            <person name="Johnsky L.A."/>
            <person name="Karavis M.A."/>
            <person name="Smith L.A."/>
        </authorList>
    </citation>
    <scope>NUCLEOTIDE SEQUENCE [LARGE SCALE GENOMIC DNA]</scope>
    <source>
        <strain evidence="2 3">CDC 2741</strain>
    </source>
</reference>
<gene>
    <name evidence="2" type="ORF">U732_841</name>
</gene>
<dbReference type="Proteomes" id="UP000031366">
    <property type="component" value="Unassembled WGS sequence"/>
</dbReference>